<evidence type="ECO:0000313" key="3">
    <source>
        <dbReference type="Proteomes" id="UP001597440"/>
    </source>
</evidence>
<gene>
    <name evidence="2" type="ORF">ACFSQW_07695</name>
</gene>
<dbReference type="CDD" id="cd06259">
    <property type="entry name" value="YdcF-like"/>
    <property type="match status" value="1"/>
</dbReference>
<dbReference type="PANTHER" id="PTHR30336">
    <property type="entry name" value="INNER MEMBRANE PROTEIN, PROBABLE PERMEASE"/>
    <property type="match status" value="1"/>
</dbReference>
<protein>
    <submittedName>
        <fullName evidence="2">YdcF family protein</fullName>
    </submittedName>
</protein>
<dbReference type="Proteomes" id="UP001597440">
    <property type="component" value="Unassembled WGS sequence"/>
</dbReference>
<sequence length="383" mass="43232">MKVLFGFIMSWICVSQIGAIANPKTIMLVLGSADATVLEERIEIAARLYRTQSIQKIIVSGGCGAHGSGICEATAMQEGLWARGVERHKVYKEENAKTTVQNYVFSRILRDELDQQIIQPGDTVFVVSNHWHAIAVAARLQQYDGVVGRFYIEGSIIPKATDKLDYVGIFNGQPDNEKFVLRGSWLTPEAQWSVGDSVYYLQNNIVYGTDKQNSSFTVTEAKEVLPFLKLLDTSHSRAFIDGGKFWCIRNGDSLWKVDKETKKILEKMIWCDWITGLPEAWKESGVNAGVFWNNSLILFANERVLVARAERKNWVFVKEVPATEYFGNWPFAWGKSNVAAATVDPVTGRLILYRNMERVEVEKNLQVVGKPASNKLKWIEDPK</sequence>
<dbReference type="InterPro" id="IPR003848">
    <property type="entry name" value="DUF218"/>
</dbReference>
<comment type="caution">
    <text evidence="2">The sequence shown here is derived from an EMBL/GenBank/DDBJ whole genome shotgun (WGS) entry which is preliminary data.</text>
</comment>
<name>A0ABW5L108_9SPHI</name>
<feature type="domain" description="DUF218" evidence="1">
    <location>
        <begin position="27"/>
        <end position="137"/>
    </location>
</feature>
<dbReference type="EMBL" id="JBHULD010000008">
    <property type="protein sequence ID" value="MFD2554268.1"/>
    <property type="molecule type" value="Genomic_DNA"/>
</dbReference>
<evidence type="ECO:0000313" key="2">
    <source>
        <dbReference type="EMBL" id="MFD2554268.1"/>
    </source>
</evidence>
<reference evidence="3" key="1">
    <citation type="journal article" date="2019" name="Int. J. Syst. Evol. Microbiol.">
        <title>The Global Catalogue of Microorganisms (GCM) 10K type strain sequencing project: providing services to taxonomists for standard genome sequencing and annotation.</title>
        <authorList>
            <consortium name="The Broad Institute Genomics Platform"/>
            <consortium name="The Broad Institute Genome Sequencing Center for Infectious Disease"/>
            <person name="Wu L."/>
            <person name="Ma J."/>
        </authorList>
    </citation>
    <scope>NUCLEOTIDE SEQUENCE [LARGE SCALE GENOMIC DNA]</scope>
    <source>
        <strain evidence="3">KCTC 52298</strain>
    </source>
</reference>
<dbReference type="Gene3D" id="3.40.50.620">
    <property type="entry name" value="HUPs"/>
    <property type="match status" value="1"/>
</dbReference>
<evidence type="ECO:0000259" key="1">
    <source>
        <dbReference type="Pfam" id="PF02698"/>
    </source>
</evidence>
<dbReference type="PANTHER" id="PTHR30336:SF4">
    <property type="entry name" value="ENVELOPE BIOGENESIS FACTOR ELYC"/>
    <property type="match status" value="1"/>
</dbReference>
<dbReference type="InterPro" id="IPR014729">
    <property type="entry name" value="Rossmann-like_a/b/a_fold"/>
</dbReference>
<accession>A0ABW5L108</accession>
<dbReference type="Pfam" id="PF02698">
    <property type="entry name" value="DUF218"/>
    <property type="match status" value="1"/>
</dbReference>
<dbReference type="InterPro" id="IPR051599">
    <property type="entry name" value="Cell_Envelope_Assoc"/>
</dbReference>
<keyword evidence="3" id="KW-1185">Reference proteome</keyword>
<proteinExistence type="predicted"/>
<dbReference type="RefSeq" id="WP_210355934.1">
    <property type="nucleotide sequence ID" value="NZ_JAEQMU010000006.1"/>
</dbReference>
<organism evidence="2 3">
    <name type="scientific">Sphingobacterium tabacisoli</name>
    <dbReference type="NCBI Taxonomy" id="2044855"/>
    <lineage>
        <taxon>Bacteria</taxon>
        <taxon>Pseudomonadati</taxon>
        <taxon>Bacteroidota</taxon>
        <taxon>Sphingobacteriia</taxon>
        <taxon>Sphingobacteriales</taxon>
        <taxon>Sphingobacteriaceae</taxon>
        <taxon>Sphingobacterium</taxon>
    </lineage>
</organism>